<keyword evidence="3 7" id="KW-0812">Transmembrane</keyword>
<evidence type="ECO:0000256" key="1">
    <source>
        <dbReference type="ARBA" id="ARBA00004141"/>
    </source>
</evidence>
<dbReference type="CDD" id="cd17330">
    <property type="entry name" value="MFS_SLC46_TetA_like"/>
    <property type="match status" value="1"/>
</dbReference>
<sequence length="587" mass="63468">MPFISSACTSAVLPTVFACCMGLFIQLKLVDVGSLNELAWEPKTAAETVARFAEPLALTSVFPYLPEMIASFGVDKDSIAKWAGLTGATFSVCQSVFAVPWGLLSDRVGRKPTILFGLVSTMICFLIWGMSTTLAMAMTIRAVQGASNGNVGIIRTMVAEMVTDKEHQPRAFSIMPLVWSIGSVFGPAFGGFFARPAEQFPSLFGRIEFFKRYPFALPNIIACFFFLVSVITGTLFLKETLASKRDTEDWGLKLGEKLTRPFKSRKGPQHRPSFVDGEATAPLLPRPAAAEPVNTPTAPEPKAKIRDIFTYATVINLICYTFLAMHSVAFDQLLPVFLHHPHQKSTPENTSLPFRFSSGFGLSSDKIGAIFMVYGIVCGLIQFVMFPPLCNRFGVLRCYRAAALMFPVCYFLTPFTSLVHGTYGRYIALMFIMLLKGFAVIIGFPCLTIMLTNSASSLSILGTLNGIATTTSGFGRAVGPASAGAIFSWGIQRGYVISGWWFLGTVAVVGAIPPFFITEGSGPYADAQGDETDIDEDTVAEADPIPIPESTAGPLGPHEAGFPSPPVPSESSRLRGRSLPKSYGTTQ</sequence>
<dbReference type="InterPro" id="IPR011701">
    <property type="entry name" value="MFS"/>
</dbReference>
<evidence type="ECO:0000256" key="7">
    <source>
        <dbReference type="SAM" id="Phobius"/>
    </source>
</evidence>
<feature type="transmembrane region" description="Helical" evidence="7">
    <location>
        <begin position="114"/>
        <end position="137"/>
    </location>
</feature>
<feature type="transmembrane region" description="Helical" evidence="7">
    <location>
        <begin position="308"/>
        <end position="329"/>
    </location>
</feature>
<organism evidence="9 10">
    <name type="scientific">Pyricularia oryzae</name>
    <name type="common">Rice blast fungus</name>
    <name type="synonym">Magnaporthe oryzae</name>
    <dbReference type="NCBI Taxonomy" id="318829"/>
    <lineage>
        <taxon>Eukaryota</taxon>
        <taxon>Fungi</taxon>
        <taxon>Dikarya</taxon>
        <taxon>Ascomycota</taxon>
        <taxon>Pezizomycotina</taxon>
        <taxon>Sordariomycetes</taxon>
        <taxon>Sordariomycetidae</taxon>
        <taxon>Magnaporthales</taxon>
        <taxon>Pyriculariaceae</taxon>
        <taxon>Pyricularia</taxon>
    </lineage>
</organism>
<feature type="transmembrane region" description="Helical" evidence="7">
    <location>
        <begin position="367"/>
        <end position="386"/>
    </location>
</feature>
<dbReference type="InterPro" id="IPR020846">
    <property type="entry name" value="MFS_dom"/>
</dbReference>
<dbReference type="AlphaFoldDB" id="A0A4P7NEV9"/>
<feature type="transmembrane region" description="Helical" evidence="7">
    <location>
        <begin position="398"/>
        <end position="420"/>
    </location>
</feature>
<name>A0A4P7NEV9_PYROR</name>
<dbReference type="PROSITE" id="PS50850">
    <property type="entry name" value="MFS"/>
    <property type="match status" value="1"/>
</dbReference>
<proteinExistence type="predicted"/>
<dbReference type="Proteomes" id="UP000294847">
    <property type="component" value="Chromosome 4"/>
</dbReference>
<dbReference type="GO" id="GO:0016020">
    <property type="term" value="C:membrane"/>
    <property type="evidence" value="ECO:0007669"/>
    <property type="project" value="UniProtKB-SubCell"/>
</dbReference>
<accession>A0A4P7NEV9</accession>
<protein>
    <recommendedName>
        <fullName evidence="8">Major facilitator superfamily (MFS) profile domain-containing protein</fullName>
    </recommendedName>
</protein>
<evidence type="ECO:0000256" key="3">
    <source>
        <dbReference type="ARBA" id="ARBA00022692"/>
    </source>
</evidence>
<dbReference type="InterPro" id="IPR036259">
    <property type="entry name" value="MFS_trans_sf"/>
</dbReference>
<evidence type="ECO:0000313" key="10">
    <source>
        <dbReference type="Proteomes" id="UP000294847"/>
    </source>
</evidence>
<feature type="transmembrane region" description="Helical" evidence="7">
    <location>
        <begin position="213"/>
        <end position="237"/>
    </location>
</feature>
<feature type="transmembrane region" description="Helical" evidence="7">
    <location>
        <begin position="426"/>
        <end position="451"/>
    </location>
</feature>
<gene>
    <name evidence="9" type="ORF">PoMZ_07342</name>
</gene>
<feature type="region of interest" description="Disordered" evidence="6">
    <location>
        <begin position="526"/>
        <end position="587"/>
    </location>
</feature>
<keyword evidence="2" id="KW-0813">Transport</keyword>
<feature type="compositionally biased region" description="Acidic residues" evidence="6">
    <location>
        <begin position="528"/>
        <end position="540"/>
    </location>
</feature>
<keyword evidence="4 7" id="KW-1133">Transmembrane helix</keyword>
<dbReference type="PANTHER" id="PTHR23504">
    <property type="entry name" value="MAJOR FACILITATOR SUPERFAMILY DOMAIN-CONTAINING PROTEIN 10"/>
    <property type="match status" value="1"/>
</dbReference>
<evidence type="ECO:0000259" key="8">
    <source>
        <dbReference type="PROSITE" id="PS50850"/>
    </source>
</evidence>
<evidence type="ECO:0000313" key="9">
    <source>
        <dbReference type="EMBL" id="QBZ60401.1"/>
    </source>
</evidence>
<dbReference type="EMBL" id="CP034207">
    <property type="protein sequence ID" value="QBZ60401.1"/>
    <property type="molecule type" value="Genomic_DNA"/>
</dbReference>
<reference evidence="9 10" key="1">
    <citation type="journal article" date="2019" name="Mol. Biol. Evol.">
        <title>Blast fungal genomes show frequent chromosomal changes, gene gains and losses, and effector gene turnover.</title>
        <authorList>
            <person name="Gomez Luciano L.B."/>
            <person name="Jason Tsai I."/>
            <person name="Chuma I."/>
            <person name="Tosa Y."/>
            <person name="Chen Y.H."/>
            <person name="Li J.Y."/>
            <person name="Li M.Y."/>
            <person name="Jade Lu M.Y."/>
            <person name="Nakayashiki H."/>
            <person name="Li W.H."/>
        </authorList>
    </citation>
    <scope>NUCLEOTIDE SEQUENCE [LARGE SCALE GENOMIC DNA]</scope>
    <source>
        <strain evidence="9">MZ5-1-6</strain>
    </source>
</reference>
<dbReference type="GO" id="GO:0022857">
    <property type="term" value="F:transmembrane transporter activity"/>
    <property type="evidence" value="ECO:0007669"/>
    <property type="project" value="InterPro"/>
</dbReference>
<evidence type="ECO:0000256" key="4">
    <source>
        <dbReference type="ARBA" id="ARBA00022989"/>
    </source>
</evidence>
<feature type="transmembrane region" description="Helical" evidence="7">
    <location>
        <begin position="171"/>
        <end position="193"/>
    </location>
</feature>
<comment type="subcellular location">
    <subcellularLocation>
        <location evidence="1">Membrane</location>
        <topology evidence="1">Multi-pass membrane protein</topology>
    </subcellularLocation>
</comment>
<evidence type="ECO:0000256" key="5">
    <source>
        <dbReference type="ARBA" id="ARBA00023136"/>
    </source>
</evidence>
<dbReference type="Gene3D" id="1.20.1250.20">
    <property type="entry name" value="MFS general substrate transporter like domains"/>
    <property type="match status" value="1"/>
</dbReference>
<dbReference type="Pfam" id="PF07690">
    <property type="entry name" value="MFS_1"/>
    <property type="match status" value="2"/>
</dbReference>
<feature type="domain" description="Major facilitator superfamily (MFS) profile" evidence="8">
    <location>
        <begin position="43"/>
        <end position="522"/>
    </location>
</feature>
<evidence type="ECO:0000256" key="6">
    <source>
        <dbReference type="SAM" id="MobiDB-lite"/>
    </source>
</evidence>
<evidence type="ECO:0000256" key="2">
    <source>
        <dbReference type="ARBA" id="ARBA00022448"/>
    </source>
</evidence>
<dbReference type="SUPFAM" id="SSF103473">
    <property type="entry name" value="MFS general substrate transporter"/>
    <property type="match status" value="1"/>
</dbReference>
<keyword evidence="5 7" id="KW-0472">Membrane</keyword>
<dbReference type="PANTHER" id="PTHR23504:SF8">
    <property type="entry name" value="TRANSPORTER, PUTATIVE (AFU_ORTHOLOGUE AFUA_1G03730)-RELATED"/>
    <property type="match status" value="1"/>
</dbReference>
<dbReference type="VEuPathDB" id="FungiDB:M_BR32_EuGene_00032321"/>